<gene>
    <name evidence="2" type="ORF">LX97_03054</name>
</gene>
<dbReference type="PANTHER" id="PTHR33408">
    <property type="entry name" value="TRANSPOSASE"/>
    <property type="match status" value="1"/>
</dbReference>
<evidence type="ECO:0000259" key="1">
    <source>
        <dbReference type="Pfam" id="PF13751"/>
    </source>
</evidence>
<dbReference type="Proteomes" id="UP000248584">
    <property type="component" value="Unassembled WGS sequence"/>
</dbReference>
<feature type="domain" description="Transposase DDE" evidence="1">
    <location>
        <begin position="98"/>
        <end position="221"/>
    </location>
</feature>
<dbReference type="InterPro" id="IPR025668">
    <property type="entry name" value="Tnp_DDE_dom"/>
</dbReference>
<evidence type="ECO:0000313" key="2">
    <source>
        <dbReference type="EMBL" id="PZX37958.1"/>
    </source>
</evidence>
<dbReference type="EMBL" id="QKZR01000006">
    <property type="protein sequence ID" value="PZX37958.1"/>
    <property type="molecule type" value="Genomic_DNA"/>
</dbReference>
<accession>A0ABX5PVV8</accession>
<dbReference type="RefSeq" id="WP_146250820.1">
    <property type="nucleotide sequence ID" value="NZ_QKZR01000006.1"/>
</dbReference>
<dbReference type="PANTHER" id="PTHR33408:SF2">
    <property type="entry name" value="TRANSPOSASE DDE DOMAIN-CONTAINING PROTEIN"/>
    <property type="match status" value="1"/>
</dbReference>
<comment type="caution">
    <text evidence="2">The sequence shown here is derived from an EMBL/GenBank/DDBJ whole genome shotgun (WGS) entry which is preliminary data.</text>
</comment>
<organism evidence="2 3">
    <name type="scientific">Nonlabens dokdonensis</name>
    <dbReference type="NCBI Taxonomy" id="328515"/>
    <lineage>
        <taxon>Bacteria</taxon>
        <taxon>Pseudomonadati</taxon>
        <taxon>Bacteroidota</taxon>
        <taxon>Flavobacteriia</taxon>
        <taxon>Flavobacteriales</taxon>
        <taxon>Flavobacteriaceae</taxon>
        <taxon>Nonlabens</taxon>
    </lineage>
</organism>
<name>A0ABX5PVV8_9FLAO</name>
<keyword evidence="3" id="KW-1185">Reference proteome</keyword>
<dbReference type="Pfam" id="PF13751">
    <property type="entry name" value="DDE_Tnp_1_6"/>
    <property type="match status" value="1"/>
</dbReference>
<proteinExistence type="predicted"/>
<sequence>FVIHYSLHQQTTDYHTLKPHLQTYQYLYESMPDRVVADAGYGSEENYEYLEDNNVEAYVKYNTFDKEHKNYKTKKKASGKDDFHRDSLHYNEKGDYYVCPMGQRMEKQNDKKQRTKSGYLQYTSVYQAQNCNGCPLRSLCHKSANHRTIQRNHKLERHKEIARQRLNTELGEQKRIQRTADVEPVFAHIKSNRNFERFTHKGIQKAELEFGLHALAHNLKKKVA</sequence>
<reference evidence="2 3" key="1">
    <citation type="submission" date="2018-06" db="EMBL/GenBank/DDBJ databases">
        <title>Genomic Encyclopedia of Archaeal and Bacterial Type Strains, Phase II (KMG-II): from individual species to whole genera.</title>
        <authorList>
            <person name="Goeker M."/>
        </authorList>
    </citation>
    <scope>NUCLEOTIDE SEQUENCE [LARGE SCALE GENOMIC DNA]</scope>
    <source>
        <strain evidence="2 3">DSM 17205</strain>
    </source>
</reference>
<feature type="non-terminal residue" evidence="2">
    <location>
        <position position="1"/>
    </location>
</feature>
<protein>
    <submittedName>
        <fullName evidence="2">DDE family transposase</fullName>
    </submittedName>
</protein>
<evidence type="ECO:0000313" key="3">
    <source>
        <dbReference type="Proteomes" id="UP000248584"/>
    </source>
</evidence>